<dbReference type="InterPro" id="IPR002729">
    <property type="entry name" value="CRISPR-assoc_Cas1"/>
</dbReference>
<comment type="caution">
    <text evidence="9">The sequence shown here is derived from an EMBL/GenBank/DDBJ whole genome shotgun (WGS) entry which is preliminary data.</text>
</comment>
<dbReference type="Gene3D" id="1.20.120.920">
    <property type="entry name" value="CRISPR-associated endonuclease Cas1, C-terminal domain"/>
    <property type="match status" value="1"/>
</dbReference>
<dbReference type="GO" id="GO:0016787">
    <property type="term" value="F:hydrolase activity"/>
    <property type="evidence" value="ECO:0007669"/>
    <property type="project" value="UniProtKB-KW"/>
</dbReference>
<dbReference type="GO" id="GO:0043571">
    <property type="term" value="P:maintenance of CRISPR repeat elements"/>
    <property type="evidence" value="ECO:0007669"/>
    <property type="project" value="InterPro"/>
</dbReference>
<dbReference type="GO" id="GO:0051607">
    <property type="term" value="P:defense response to virus"/>
    <property type="evidence" value="ECO:0007669"/>
    <property type="project" value="UniProtKB-KW"/>
</dbReference>
<evidence type="ECO:0000256" key="3">
    <source>
        <dbReference type="ARBA" id="ARBA00022759"/>
    </source>
</evidence>
<keyword evidence="4" id="KW-0378">Hydrolase</keyword>
<evidence type="ECO:0000256" key="7">
    <source>
        <dbReference type="ARBA" id="ARBA00023125"/>
    </source>
</evidence>
<protein>
    <recommendedName>
        <fullName evidence="10">CRISPR-associated endonuclease Cas1</fullName>
    </recommendedName>
</protein>
<feature type="non-terminal residue" evidence="9">
    <location>
        <position position="1"/>
    </location>
</feature>
<evidence type="ECO:0000256" key="6">
    <source>
        <dbReference type="ARBA" id="ARBA00023118"/>
    </source>
</evidence>
<keyword evidence="2" id="KW-0479">Metal-binding</keyword>
<dbReference type="PANTHER" id="PTHR34353">
    <property type="entry name" value="CRISPR-ASSOCIATED ENDONUCLEASE CAS1 1"/>
    <property type="match status" value="1"/>
</dbReference>
<evidence type="ECO:0000256" key="8">
    <source>
        <dbReference type="ARBA" id="ARBA00023211"/>
    </source>
</evidence>
<keyword evidence="5" id="KW-0460">Magnesium</keyword>
<dbReference type="GO" id="GO:0046872">
    <property type="term" value="F:metal ion binding"/>
    <property type="evidence" value="ECO:0007669"/>
    <property type="project" value="UniProtKB-KW"/>
</dbReference>
<dbReference type="PANTHER" id="PTHR34353:SF2">
    <property type="entry name" value="CRISPR-ASSOCIATED ENDONUCLEASE CAS1 1"/>
    <property type="match status" value="1"/>
</dbReference>
<evidence type="ECO:0000256" key="2">
    <source>
        <dbReference type="ARBA" id="ARBA00022723"/>
    </source>
</evidence>
<dbReference type="InterPro" id="IPR050646">
    <property type="entry name" value="Cas1"/>
</dbReference>
<gene>
    <name evidence="9" type="ORF">S01H1_52953</name>
</gene>
<dbReference type="GO" id="GO:0004519">
    <property type="term" value="F:endonuclease activity"/>
    <property type="evidence" value="ECO:0007669"/>
    <property type="project" value="UniProtKB-KW"/>
</dbReference>
<dbReference type="Pfam" id="PF01867">
    <property type="entry name" value="Cas_Cas1"/>
    <property type="match status" value="1"/>
</dbReference>
<accession>X0VPS2</accession>
<name>X0VPS2_9ZZZZ</name>
<keyword evidence="3" id="KW-0255">Endonuclease</keyword>
<dbReference type="InterPro" id="IPR042206">
    <property type="entry name" value="CRISPR-assoc_Cas1_C"/>
</dbReference>
<dbReference type="EMBL" id="BARS01034259">
    <property type="protein sequence ID" value="GAG20240.1"/>
    <property type="molecule type" value="Genomic_DNA"/>
</dbReference>
<proteinExistence type="predicted"/>
<dbReference type="CDD" id="cd09634">
    <property type="entry name" value="Cas1_I-II-III"/>
    <property type="match status" value="1"/>
</dbReference>
<evidence type="ECO:0000256" key="5">
    <source>
        <dbReference type="ARBA" id="ARBA00022842"/>
    </source>
</evidence>
<evidence type="ECO:0000256" key="1">
    <source>
        <dbReference type="ARBA" id="ARBA00022722"/>
    </source>
</evidence>
<reference evidence="9" key="1">
    <citation type="journal article" date="2014" name="Front. Microbiol.">
        <title>High frequency of phylogenetically diverse reductive dehalogenase-homologous genes in deep subseafloor sedimentary metagenomes.</title>
        <authorList>
            <person name="Kawai M."/>
            <person name="Futagami T."/>
            <person name="Toyoda A."/>
            <person name="Takaki Y."/>
            <person name="Nishi S."/>
            <person name="Hori S."/>
            <person name="Arai W."/>
            <person name="Tsubouchi T."/>
            <person name="Morono Y."/>
            <person name="Uchiyama I."/>
            <person name="Ito T."/>
            <person name="Fujiyama A."/>
            <person name="Inagaki F."/>
            <person name="Takami H."/>
        </authorList>
    </citation>
    <scope>NUCLEOTIDE SEQUENCE</scope>
    <source>
        <strain evidence="9">Expedition CK06-06</strain>
    </source>
</reference>
<keyword evidence="1" id="KW-0540">Nuclease</keyword>
<evidence type="ECO:0000256" key="4">
    <source>
        <dbReference type="ARBA" id="ARBA00022801"/>
    </source>
</evidence>
<dbReference type="NCBIfam" id="TIGR00287">
    <property type="entry name" value="cas1"/>
    <property type="match status" value="1"/>
</dbReference>
<keyword evidence="8" id="KW-0464">Manganese</keyword>
<dbReference type="GO" id="GO:0003677">
    <property type="term" value="F:DNA binding"/>
    <property type="evidence" value="ECO:0007669"/>
    <property type="project" value="UniProtKB-KW"/>
</dbReference>
<keyword evidence="6" id="KW-0051">Antiviral defense</keyword>
<evidence type="ECO:0000313" key="9">
    <source>
        <dbReference type="EMBL" id="GAG20240.1"/>
    </source>
</evidence>
<sequence>LDSVDLESFRKRLSGIEGKFTQHYFKQIFGLLPEKLRPERRRKFKAYDGVNNLLNLAYEVLSWKVHRAVVKAKLEPYLGFLHSVQYGKPSLVCDLQELYRHLMDDFVVGFSQSFNLKDFISKEESVSRSRRGKRQYLKDSETRRMMGELDGFFLSRVEIPAMRHGKSQAIETLIKEEALLLAKYIRDERKTWIPRITRCSLTRNLFYEKHS</sequence>
<keyword evidence="7" id="KW-0238">DNA-binding</keyword>
<evidence type="ECO:0008006" key="10">
    <source>
        <dbReference type="Google" id="ProtNLM"/>
    </source>
</evidence>
<dbReference type="AlphaFoldDB" id="X0VPS2"/>
<organism evidence="9">
    <name type="scientific">marine sediment metagenome</name>
    <dbReference type="NCBI Taxonomy" id="412755"/>
    <lineage>
        <taxon>unclassified sequences</taxon>
        <taxon>metagenomes</taxon>
        <taxon>ecological metagenomes</taxon>
    </lineage>
</organism>